<evidence type="ECO:0000256" key="2">
    <source>
        <dbReference type="ARBA" id="ARBA00006966"/>
    </source>
</evidence>
<evidence type="ECO:0000256" key="3">
    <source>
        <dbReference type="ARBA" id="ARBA00022898"/>
    </source>
</evidence>
<dbReference type="InterPro" id="IPR015424">
    <property type="entry name" value="PyrdxlP-dep_Trfase"/>
</dbReference>
<comment type="cofactor">
    <cofactor evidence="1">
        <name>pyridoxal 5'-phosphate</name>
        <dbReference type="ChEBI" id="CHEBI:597326"/>
    </cofactor>
</comment>
<feature type="domain" description="Aromatic amino acid beta-eliminating lyase/threonine aldolase" evidence="4">
    <location>
        <begin position="4"/>
        <end position="288"/>
    </location>
</feature>
<dbReference type="InterPro" id="IPR015422">
    <property type="entry name" value="PyrdxlP-dep_Trfase_small"/>
</dbReference>
<organism evidence="5 6">
    <name type="scientific">Soehngenia longivitae</name>
    <dbReference type="NCBI Taxonomy" id="2562294"/>
    <lineage>
        <taxon>Bacteria</taxon>
        <taxon>Bacillati</taxon>
        <taxon>Bacillota</taxon>
        <taxon>Tissierellia</taxon>
        <taxon>Tissierellales</taxon>
        <taxon>Tissierellaceae</taxon>
        <taxon>Soehngenia</taxon>
    </lineage>
</organism>
<sequence>MKMFKSDNTSGVHPKVLKAIEEVNFEHESAYGEDSVTKKAIEKFRSVFEKDVDVFFVTTGTSANVIGLSGALLPYEGVIAPVTAHINVDECGALERYAGNKIIQIQTEDGKINPEMIVDTLIVLGDEHAVQPKIISISQVTELGTLYEVDEIKALADFAHKNGLYLHVDGARIANAVCALNSSFKEMLTDTGVDLVSFGGTKNGMMIGEAIVVLNDNLKGRYHFYRKQGMQLVSKMRFISAQFLAYLDGVWEENAKNSNEMARYFANELEKFDQIKLKSKVRANMIFAYMPKDLINVLHEKFAFYVNDEKEGLIRLVTSFDTTKEDIDLFINEIKNYYNK</sequence>
<dbReference type="PANTHER" id="PTHR48097">
    <property type="entry name" value="L-THREONINE ALDOLASE-RELATED"/>
    <property type="match status" value="1"/>
</dbReference>
<dbReference type="InterPro" id="IPR001597">
    <property type="entry name" value="ArAA_b-elim_lyase/Thr_aldolase"/>
</dbReference>
<dbReference type="PANTHER" id="PTHR48097:SF5">
    <property type="entry name" value="LOW SPECIFICITY L-THREONINE ALDOLASE"/>
    <property type="match status" value="1"/>
</dbReference>
<evidence type="ECO:0000313" key="6">
    <source>
        <dbReference type="Proteomes" id="UP000298381"/>
    </source>
</evidence>
<reference evidence="5 6" key="1">
    <citation type="submission" date="2019-03" db="EMBL/GenBank/DDBJ databases">
        <title>Draft genome sequence data and analysis of a Fermenting Bacterium, Soehngenia longevitae strain 1933PT, isolated from petroleum reservoir in Azerbaijan.</title>
        <authorList>
            <person name="Grouzdev D.S."/>
            <person name="Bidzhieva S.K."/>
            <person name="Sokolova D.S."/>
            <person name="Tourova T.P."/>
            <person name="Poltaraus A.B."/>
            <person name="Nazina T.N."/>
        </authorList>
    </citation>
    <scope>NUCLEOTIDE SEQUENCE [LARGE SCALE GENOMIC DNA]</scope>
    <source>
        <strain evidence="5 6">1933P</strain>
    </source>
</reference>
<keyword evidence="3" id="KW-0663">Pyridoxal phosphate</keyword>
<dbReference type="AlphaFoldDB" id="A0A4Z0D0D7"/>
<dbReference type="EMBL" id="SRIB01000017">
    <property type="protein sequence ID" value="TFZ39190.1"/>
    <property type="molecule type" value="Genomic_DNA"/>
</dbReference>
<gene>
    <name evidence="5" type="ORF">E4100_08980</name>
</gene>
<dbReference type="Pfam" id="PF01212">
    <property type="entry name" value="Beta_elim_lyase"/>
    <property type="match status" value="1"/>
</dbReference>
<protein>
    <submittedName>
        <fullName evidence="5">Low specificity L-threonine aldolase</fullName>
    </submittedName>
</protein>
<dbReference type="Gene3D" id="3.90.1150.10">
    <property type="entry name" value="Aspartate Aminotransferase, domain 1"/>
    <property type="match status" value="1"/>
</dbReference>
<proteinExistence type="inferred from homology"/>
<comment type="similarity">
    <text evidence="2">Belongs to the threonine aldolase family.</text>
</comment>
<dbReference type="InterPro" id="IPR015421">
    <property type="entry name" value="PyrdxlP-dep_Trfase_major"/>
</dbReference>
<keyword evidence="6" id="KW-1185">Reference proteome</keyword>
<evidence type="ECO:0000256" key="1">
    <source>
        <dbReference type="ARBA" id="ARBA00001933"/>
    </source>
</evidence>
<dbReference type="Proteomes" id="UP000298381">
    <property type="component" value="Unassembled WGS sequence"/>
</dbReference>
<evidence type="ECO:0000313" key="5">
    <source>
        <dbReference type="EMBL" id="TFZ39190.1"/>
    </source>
</evidence>
<dbReference type="GO" id="GO:0016829">
    <property type="term" value="F:lyase activity"/>
    <property type="evidence" value="ECO:0007669"/>
    <property type="project" value="InterPro"/>
</dbReference>
<evidence type="ECO:0000259" key="4">
    <source>
        <dbReference type="Pfam" id="PF01212"/>
    </source>
</evidence>
<comment type="caution">
    <text evidence="5">The sequence shown here is derived from an EMBL/GenBank/DDBJ whole genome shotgun (WGS) entry which is preliminary data.</text>
</comment>
<accession>A0A4Z0D0D7</accession>
<dbReference type="SUPFAM" id="SSF53383">
    <property type="entry name" value="PLP-dependent transferases"/>
    <property type="match status" value="1"/>
</dbReference>
<dbReference type="GO" id="GO:0006520">
    <property type="term" value="P:amino acid metabolic process"/>
    <property type="evidence" value="ECO:0007669"/>
    <property type="project" value="InterPro"/>
</dbReference>
<dbReference type="Gene3D" id="3.40.640.10">
    <property type="entry name" value="Type I PLP-dependent aspartate aminotransferase-like (Major domain)"/>
    <property type="match status" value="1"/>
</dbReference>
<name>A0A4Z0D0D7_9FIRM</name>
<dbReference type="OrthoDB" id="9774495at2"/>